<keyword evidence="5" id="KW-1185">Reference proteome</keyword>
<dbReference type="PANTHER" id="PTHR35024">
    <property type="entry name" value="HYPOTHETICAL CYTOSOLIC PROTEIN"/>
    <property type="match status" value="1"/>
</dbReference>
<protein>
    <recommendedName>
        <fullName evidence="3">SAP domain-containing protein</fullName>
    </recommendedName>
</protein>
<accession>A0ABY0CWL9</accession>
<evidence type="ECO:0000259" key="3">
    <source>
        <dbReference type="PROSITE" id="PS50800"/>
    </source>
</evidence>
<evidence type="ECO:0000313" key="5">
    <source>
        <dbReference type="Proteomes" id="UP000282926"/>
    </source>
</evidence>
<feature type="domain" description="SAP" evidence="3">
    <location>
        <begin position="239"/>
        <end position="273"/>
    </location>
</feature>
<name>A0ABY0CWL9_9DELT</name>
<reference evidence="4 5" key="1">
    <citation type="submission" date="2019-01" db="EMBL/GenBank/DDBJ databases">
        <title>Lujinxingia litoralis gen. nov., sp. nov. and Lujinxingia sediminis gen. nov., sp. nov., new members in the order Bradymonadales, isolated from coastal sediment.</title>
        <authorList>
            <person name="Li C.-M."/>
        </authorList>
    </citation>
    <scope>NUCLEOTIDE SEQUENCE [LARGE SCALE GENOMIC DNA]</scope>
    <source>
        <strain evidence="4 5">SEH01</strain>
    </source>
</reference>
<evidence type="ECO:0000256" key="2">
    <source>
        <dbReference type="SAM" id="MobiDB-lite"/>
    </source>
</evidence>
<feature type="compositionally biased region" description="Polar residues" evidence="2">
    <location>
        <begin position="118"/>
        <end position="139"/>
    </location>
</feature>
<feature type="compositionally biased region" description="Low complexity" evidence="2">
    <location>
        <begin position="149"/>
        <end position="167"/>
    </location>
</feature>
<dbReference type="PANTHER" id="PTHR35024:SF4">
    <property type="entry name" value="POLYMER-FORMING CYTOSKELETAL PROTEIN"/>
    <property type="match status" value="1"/>
</dbReference>
<dbReference type="InterPro" id="IPR003034">
    <property type="entry name" value="SAP_dom"/>
</dbReference>
<dbReference type="Proteomes" id="UP000282926">
    <property type="component" value="Unassembled WGS sequence"/>
</dbReference>
<dbReference type="EMBL" id="SADD01000001">
    <property type="protein sequence ID" value="RVU48293.1"/>
    <property type="molecule type" value="Genomic_DNA"/>
</dbReference>
<comment type="caution">
    <text evidence="4">The sequence shown here is derived from an EMBL/GenBank/DDBJ whole genome shotgun (WGS) entry which is preliminary data.</text>
</comment>
<dbReference type="RefSeq" id="WP_127779034.1">
    <property type="nucleotide sequence ID" value="NZ_SADD01000001.1"/>
</dbReference>
<dbReference type="PROSITE" id="PS50800">
    <property type="entry name" value="SAP"/>
    <property type="match status" value="1"/>
</dbReference>
<dbReference type="SUPFAM" id="SSF68906">
    <property type="entry name" value="SAP domain"/>
    <property type="match status" value="1"/>
</dbReference>
<dbReference type="Pfam" id="PF02037">
    <property type="entry name" value="SAP"/>
    <property type="match status" value="1"/>
</dbReference>
<feature type="compositionally biased region" description="Low complexity" evidence="2">
    <location>
        <begin position="179"/>
        <end position="188"/>
    </location>
</feature>
<evidence type="ECO:0000313" key="4">
    <source>
        <dbReference type="EMBL" id="RVU48293.1"/>
    </source>
</evidence>
<evidence type="ECO:0000256" key="1">
    <source>
        <dbReference type="ARBA" id="ARBA00044755"/>
    </source>
</evidence>
<dbReference type="Gene3D" id="1.10.720.30">
    <property type="entry name" value="SAP domain"/>
    <property type="match status" value="1"/>
</dbReference>
<feature type="compositionally biased region" description="Acidic residues" evidence="2">
    <location>
        <begin position="168"/>
        <end position="178"/>
    </location>
</feature>
<proteinExistence type="inferred from homology"/>
<dbReference type="InterPro" id="IPR007607">
    <property type="entry name" value="BacA/B"/>
</dbReference>
<sequence length="278" mass="29069">MADPTIIGAQTQVSGRISGDADLRVEGRVDGTIELSETLTIAQGGVVNGSIRARQVIIEGVLDGEVSAEERVVLSATARAVANILAPLVEMADGAQLRGELNIGVDAEAPTAQRVPARTSQPTRSAPASTVTARASSRNAAPVRASSGPSSTLTQAAPTTTTTTVVVEEPEAEPEPVAEVESSAEVSEGTEVEAQVETHAEAETHAEVEAYAEAETHAEAEAEAEAEPDIDPETIQEFEEDFTVKELKEQLRALDLPVSGTKSELIERLLQAQAQAES</sequence>
<feature type="region of interest" description="Disordered" evidence="2">
    <location>
        <begin position="108"/>
        <end position="188"/>
    </location>
</feature>
<comment type="similarity">
    <text evidence="1">Belongs to the bactofilin family.</text>
</comment>
<dbReference type="SMART" id="SM00513">
    <property type="entry name" value="SAP"/>
    <property type="match status" value="1"/>
</dbReference>
<dbReference type="Pfam" id="PF04519">
    <property type="entry name" value="Bactofilin"/>
    <property type="match status" value="1"/>
</dbReference>
<gene>
    <name evidence="4" type="ORF">EA187_02325</name>
</gene>
<organism evidence="4 5">
    <name type="scientific">Lujinxingia sediminis</name>
    <dbReference type="NCBI Taxonomy" id="2480984"/>
    <lineage>
        <taxon>Bacteria</taxon>
        <taxon>Deltaproteobacteria</taxon>
        <taxon>Bradymonadales</taxon>
        <taxon>Lujinxingiaceae</taxon>
        <taxon>Lujinxingia</taxon>
    </lineage>
</organism>
<dbReference type="InterPro" id="IPR036361">
    <property type="entry name" value="SAP_dom_sf"/>
</dbReference>